<dbReference type="InterPro" id="IPR017443">
    <property type="entry name" value="RuBisCO_lsu_fd_N"/>
</dbReference>
<dbReference type="GO" id="GO:0016984">
    <property type="term" value="F:ribulose-bisphosphate carboxylase activity"/>
    <property type="evidence" value="ECO:0007669"/>
    <property type="project" value="InterPro"/>
</dbReference>
<dbReference type="GO" id="GO:0015977">
    <property type="term" value="P:carbon fixation"/>
    <property type="evidence" value="ECO:0007669"/>
    <property type="project" value="InterPro"/>
</dbReference>
<dbReference type="SUPFAM" id="SSF51649">
    <property type="entry name" value="RuBisCo, C-terminal domain"/>
    <property type="match status" value="1"/>
</dbReference>
<evidence type="ECO:0000256" key="1">
    <source>
        <dbReference type="ARBA" id="ARBA00001946"/>
    </source>
</evidence>
<dbReference type="AlphaFoldDB" id="A0A0F9PUI1"/>
<dbReference type="Gene3D" id="3.30.70.150">
    <property type="entry name" value="RuBisCO large subunit, N-terminal domain"/>
    <property type="match status" value="1"/>
</dbReference>
<protein>
    <recommendedName>
        <fullName evidence="7">Ribulose bisphosphate carboxylase large subunit C-terminal domain-containing protein</fullName>
    </recommendedName>
</protein>
<evidence type="ECO:0000313" key="6">
    <source>
        <dbReference type="EMBL" id="KKN33824.1"/>
    </source>
</evidence>
<dbReference type="PROSITE" id="PS00157">
    <property type="entry name" value="RUBISCO_LARGE"/>
    <property type="match status" value="1"/>
</dbReference>
<feature type="domain" description="Ribulose bisphosphate carboxylase large subunit C-terminal" evidence="4">
    <location>
        <begin position="129"/>
        <end position="406"/>
    </location>
</feature>
<dbReference type="InterPro" id="IPR033966">
    <property type="entry name" value="RuBisCO"/>
</dbReference>
<keyword evidence="2" id="KW-0479">Metal-binding</keyword>
<dbReference type="Pfam" id="PF00016">
    <property type="entry name" value="RuBisCO_large"/>
    <property type="match status" value="1"/>
</dbReference>
<dbReference type="GO" id="GO:0000287">
    <property type="term" value="F:magnesium ion binding"/>
    <property type="evidence" value="ECO:0007669"/>
    <property type="project" value="InterPro"/>
</dbReference>
<dbReference type="SFLD" id="SFLDS00014">
    <property type="entry name" value="RuBisCO"/>
    <property type="match status" value="1"/>
</dbReference>
<comment type="caution">
    <text evidence="6">The sequence shown here is derived from an EMBL/GenBank/DDBJ whole genome shotgun (WGS) entry which is preliminary data.</text>
</comment>
<dbReference type="PANTHER" id="PTHR42704:SF17">
    <property type="entry name" value="RIBULOSE BISPHOSPHATE CARBOXYLASE LARGE CHAIN"/>
    <property type="match status" value="1"/>
</dbReference>
<dbReference type="EMBL" id="LAZR01002148">
    <property type="protein sequence ID" value="KKN33824.1"/>
    <property type="molecule type" value="Genomic_DNA"/>
</dbReference>
<evidence type="ECO:0000259" key="4">
    <source>
        <dbReference type="Pfam" id="PF00016"/>
    </source>
</evidence>
<dbReference type="Gene3D" id="3.20.20.110">
    <property type="entry name" value="Ribulose bisphosphate carboxylase, large subunit, C-terminal domain"/>
    <property type="match status" value="1"/>
</dbReference>
<dbReference type="InterPro" id="IPR036376">
    <property type="entry name" value="RuBisCO_lsu_C_sf"/>
</dbReference>
<dbReference type="PANTHER" id="PTHR42704">
    <property type="entry name" value="RIBULOSE BISPHOSPHATE CARBOXYLASE"/>
    <property type="match status" value="1"/>
</dbReference>
<name>A0A0F9PUI1_9ZZZZ</name>
<accession>A0A0F9PUI1</accession>
<proteinExistence type="predicted"/>
<organism evidence="6">
    <name type="scientific">marine sediment metagenome</name>
    <dbReference type="NCBI Taxonomy" id="412755"/>
    <lineage>
        <taxon>unclassified sequences</taxon>
        <taxon>metagenomes</taxon>
        <taxon>ecological metagenomes</taxon>
    </lineage>
</organism>
<dbReference type="SUPFAM" id="SSF54966">
    <property type="entry name" value="RuBisCO, large subunit, small (N-terminal) domain"/>
    <property type="match status" value="1"/>
</dbReference>
<dbReference type="Pfam" id="PF02788">
    <property type="entry name" value="RuBisCO_large_N"/>
    <property type="match status" value="1"/>
</dbReference>
<sequence length="411" mass="44853">MDVNEAAEALAAEQSTGTWQRVSYESDELREKYAAKVLDVKILDKEVTEPSLPSAIKMEEFAGPKGDVKYNAAILKIAFPHIDFGAKLPNLFTAVAGNVFEMAAFTAIKLIDLEFSDSYVKEFTGPRYGIKGTRDIVGVYDRPLVGAIIKPCVGLSPDDLAQLAYEGAKGGLDFIKDDELIADTDYSTLKERSAKVMAALKRAEEETGEKTMYAFNLTDRVDKIKDLHDIVVENGANCVMINVATAGLSAMRVLAEYSKVPIHCHRDFAPAWSRSQYVGISAQLLTKIFRLGGADQIHVGAIAGKLYEDDDDVLDSIKECTSDWTIEKALPVSSGGQWAGKTPINYKKIGNADFLHLSGGGIYAHPDGAEAGARSVRQAWEATLKDIRLEDYASEKPELASAIKHFGKPSY</sequence>
<keyword evidence="3" id="KW-0460">Magnesium</keyword>
<evidence type="ECO:0000259" key="5">
    <source>
        <dbReference type="Pfam" id="PF02788"/>
    </source>
</evidence>
<reference evidence="6" key="1">
    <citation type="journal article" date="2015" name="Nature">
        <title>Complex archaea that bridge the gap between prokaryotes and eukaryotes.</title>
        <authorList>
            <person name="Spang A."/>
            <person name="Saw J.H."/>
            <person name="Jorgensen S.L."/>
            <person name="Zaremba-Niedzwiedzka K."/>
            <person name="Martijn J."/>
            <person name="Lind A.E."/>
            <person name="van Eijk R."/>
            <person name="Schleper C."/>
            <person name="Guy L."/>
            <person name="Ettema T.J."/>
        </authorList>
    </citation>
    <scope>NUCLEOTIDE SEQUENCE</scope>
</reference>
<evidence type="ECO:0008006" key="7">
    <source>
        <dbReference type="Google" id="ProtNLM"/>
    </source>
</evidence>
<comment type="cofactor">
    <cofactor evidence="1">
        <name>Mg(2+)</name>
        <dbReference type="ChEBI" id="CHEBI:18420"/>
    </cofactor>
</comment>
<dbReference type="InterPro" id="IPR020878">
    <property type="entry name" value="RuBisCo_large_chain_AS"/>
</dbReference>
<dbReference type="InterPro" id="IPR000685">
    <property type="entry name" value="RuBisCO_lsu_C"/>
</dbReference>
<dbReference type="InterPro" id="IPR036422">
    <property type="entry name" value="RuBisCO_lsu_N_sf"/>
</dbReference>
<evidence type="ECO:0000256" key="3">
    <source>
        <dbReference type="ARBA" id="ARBA00022842"/>
    </source>
</evidence>
<evidence type="ECO:0000256" key="2">
    <source>
        <dbReference type="ARBA" id="ARBA00022723"/>
    </source>
</evidence>
<dbReference type="SFLD" id="SFLDG00301">
    <property type="entry name" value="RuBisCO-like_proteins"/>
    <property type="match status" value="1"/>
</dbReference>
<gene>
    <name evidence="6" type="ORF">LCGC14_0799890</name>
</gene>
<feature type="domain" description="Ribulose bisphosphate carboxylase large subunit ferrodoxin-like N-terminal" evidence="5">
    <location>
        <begin position="2"/>
        <end position="117"/>
    </location>
</feature>